<comment type="caution">
    <text evidence="3">The sequence shown here is derived from an EMBL/GenBank/DDBJ whole genome shotgun (WGS) entry which is preliminary data.</text>
</comment>
<reference evidence="3 4" key="1">
    <citation type="submission" date="2020-07" db="EMBL/GenBank/DDBJ databases">
        <title>Sequencing the genomes of 1000 actinobacteria strains.</title>
        <authorList>
            <person name="Klenk H.-P."/>
        </authorList>
    </citation>
    <scope>NUCLEOTIDE SEQUENCE [LARGE SCALE GENOMIC DNA]</scope>
    <source>
        <strain evidence="3 4">DSM 104006</strain>
    </source>
</reference>
<dbReference type="Pfam" id="PF01979">
    <property type="entry name" value="Amidohydro_1"/>
    <property type="match status" value="1"/>
</dbReference>
<dbReference type="InterPro" id="IPR050138">
    <property type="entry name" value="DHOase/Allantoinase_Hydrolase"/>
</dbReference>
<dbReference type="Gene3D" id="2.30.40.10">
    <property type="entry name" value="Urease, subunit C, domain 1"/>
    <property type="match status" value="1"/>
</dbReference>
<dbReference type="GO" id="GO:0004151">
    <property type="term" value="F:dihydroorotase activity"/>
    <property type="evidence" value="ECO:0007669"/>
    <property type="project" value="UniProtKB-EC"/>
</dbReference>
<comment type="similarity">
    <text evidence="1">Belongs to the metallo-dependent hydrolases superfamily. Hydantoinase/dihydropyrimidinase family.</text>
</comment>
<keyword evidence="4" id="KW-1185">Reference proteome</keyword>
<dbReference type="Proteomes" id="UP000549616">
    <property type="component" value="Unassembled WGS sequence"/>
</dbReference>
<accession>A0A853B9W3</accession>
<dbReference type="FunFam" id="3.20.20.140:FF:000174">
    <property type="entry name" value="Dihydropyrimidinase-related protein 2"/>
    <property type="match status" value="1"/>
</dbReference>
<dbReference type="GO" id="GO:0004038">
    <property type="term" value="F:allantoinase activity"/>
    <property type="evidence" value="ECO:0007669"/>
    <property type="project" value="TreeGrafter"/>
</dbReference>
<dbReference type="InterPro" id="IPR032466">
    <property type="entry name" value="Metal_Hydrolase"/>
</dbReference>
<name>A0A853B9W3_9PSEU</name>
<dbReference type="EC" id="3.5.2.3" evidence="3"/>
<dbReference type="PANTHER" id="PTHR43668">
    <property type="entry name" value="ALLANTOINASE"/>
    <property type="match status" value="1"/>
</dbReference>
<dbReference type="InterPro" id="IPR011059">
    <property type="entry name" value="Metal-dep_hydrolase_composite"/>
</dbReference>
<sequence>MPVDMLIRGGTIVTPTSEEHGNVIVGDGQILDILPTDGTLPEAATVVDATGLHVLPGLVDPDVNFRDPGLEYKETWATGARSAVCGGFTTVMVMPNTGSPVRDPESWHAQRETGDRAAWCNYALKAVVVPENLGRLKELADLGAIGFRFSMAGKAGVVDPLDDGQILDAFTEIAALGMRCGVHAENAGIVRRRTAALREAGDTSPLALTAARPPMAELEATQRAILFARAAGVDLALYHVSAGEVVDLLTRVRQDADIDVVAETSPHYALMEASRMAEEFGPMMAMNPPIRPAPHPGRVLAALHEGVIDVLGSDHSPHTFAEKNYHHRDAPILSTTPGWPGVETSVPVMLSAVNEGRLGLREYVARQAEQPARAWGLYPAKGRLGRGADADLTIVDLDRPGRVDQTRLHTLNKLTTWHGWPLTAAVACTIVGGRVVARDGELTAREPSGRFVRPLP</sequence>
<evidence type="ECO:0000259" key="2">
    <source>
        <dbReference type="Pfam" id="PF01979"/>
    </source>
</evidence>
<dbReference type="SUPFAM" id="SSF51338">
    <property type="entry name" value="Composite domain of metallo-dependent hydrolases"/>
    <property type="match status" value="1"/>
</dbReference>
<dbReference type="Gene3D" id="3.20.20.140">
    <property type="entry name" value="Metal-dependent hydrolases"/>
    <property type="match status" value="1"/>
</dbReference>
<keyword evidence="3" id="KW-0378">Hydrolase</keyword>
<dbReference type="GO" id="GO:0005737">
    <property type="term" value="C:cytoplasm"/>
    <property type="evidence" value="ECO:0007669"/>
    <property type="project" value="TreeGrafter"/>
</dbReference>
<dbReference type="EMBL" id="JACCFK010000001">
    <property type="protein sequence ID" value="NYI91585.1"/>
    <property type="molecule type" value="Genomic_DNA"/>
</dbReference>
<dbReference type="PANTHER" id="PTHR43668:SF2">
    <property type="entry name" value="ALLANTOINASE"/>
    <property type="match status" value="1"/>
</dbReference>
<dbReference type="InterPro" id="IPR006680">
    <property type="entry name" value="Amidohydro-rel"/>
</dbReference>
<feature type="domain" description="Amidohydrolase-related" evidence="2">
    <location>
        <begin position="54"/>
        <end position="436"/>
    </location>
</feature>
<dbReference type="AlphaFoldDB" id="A0A853B9W3"/>
<dbReference type="RefSeq" id="WP_179775455.1">
    <property type="nucleotide sequence ID" value="NZ_JACCFK010000001.1"/>
</dbReference>
<evidence type="ECO:0000313" key="4">
    <source>
        <dbReference type="Proteomes" id="UP000549616"/>
    </source>
</evidence>
<dbReference type="SUPFAM" id="SSF51556">
    <property type="entry name" value="Metallo-dependent hydrolases"/>
    <property type="match status" value="1"/>
</dbReference>
<organism evidence="3 4">
    <name type="scientific">Amycolatopsis endophytica</name>
    <dbReference type="NCBI Taxonomy" id="860233"/>
    <lineage>
        <taxon>Bacteria</taxon>
        <taxon>Bacillati</taxon>
        <taxon>Actinomycetota</taxon>
        <taxon>Actinomycetes</taxon>
        <taxon>Pseudonocardiales</taxon>
        <taxon>Pseudonocardiaceae</taxon>
        <taxon>Amycolatopsis</taxon>
    </lineage>
</organism>
<gene>
    <name evidence="3" type="ORF">HNR02_004908</name>
</gene>
<evidence type="ECO:0000313" key="3">
    <source>
        <dbReference type="EMBL" id="NYI91585.1"/>
    </source>
</evidence>
<evidence type="ECO:0000256" key="1">
    <source>
        <dbReference type="ARBA" id="ARBA00008829"/>
    </source>
</evidence>
<dbReference type="GO" id="GO:0006145">
    <property type="term" value="P:purine nucleobase catabolic process"/>
    <property type="evidence" value="ECO:0007669"/>
    <property type="project" value="TreeGrafter"/>
</dbReference>
<proteinExistence type="inferred from homology"/>
<protein>
    <submittedName>
        <fullName evidence="3">Dihydroorotase</fullName>
        <ecNumber evidence="3">3.5.2.3</ecNumber>
    </submittedName>
</protein>